<keyword evidence="3" id="KW-1185">Reference proteome</keyword>
<protein>
    <submittedName>
        <fullName evidence="2">Lipase (Class 3)</fullName>
    </submittedName>
</protein>
<dbReference type="Proteomes" id="UP000199302">
    <property type="component" value="Unassembled WGS sequence"/>
</dbReference>
<dbReference type="InterPro" id="IPR029058">
    <property type="entry name" value="AB_hydrolase_fold"/>
</dbReference>
<evidence type="ECO:0000313" key="3">
    <source>
        <dbReference type="Proteomes" id="UP000199302"/>
    </source>
</evidence>
<dbReference type="GO" id="GO:0006629">
    <property type="term" value="P:lipid metabolic process"/>
    <property type="evidence" value="ECO:0007669"/>
    <property type="project" value="InterPro"/>
</dbReference>
<dbReference type="Pfam" id="PF01764">
    <property type="entry name" value="Lipase_3"/>
    <property type="match status" value="1"/>
</dbReference>
<organism evidence="2 3">
    <name type="scientific">Poseidonocella sedimentorum</name>
    <dbReference type="NCBI Taxonomy" id="871652"/>
    <lineage>
        <taxon>Bacteria</taxon>
        <taxon>Pseudomonadati</taxon>
        <taxon>Pseudomonadota</taxon>
        <taxon>Alphaproteobacteria</taxon>
        <taxon>Rhodobacterales</taxon>
        <taxon>Roseobacteraceae</taxon>
        <taxon>Poseidonocella</taxon>
    </lineage>
</organism>
<dbReference type="RefSeq" id="WP_177220481.1">
    <property type="nucleotide sequence ID" value="NZ_FOYI01000004.1"/>
</dbReference>
<dbReference type="AlphaFoldDB" id="A0A1I6DKV9"/>
<feature type="domain" description="Fungal lipase-type" evidence="1">
    <location>
        <begin position="80"/>
        <end position="222"/>
    </location>
</feature>
<dbReference type="InterPro" id="IPR002921">
    <property type="entry name" value="Fungal_lipase-type"/>
</dbReference>
<dbReference type="EMBL" id="FOYI01000004">
    <property type="protein sequence ID" value="SFR06085.1"/>
    <property type="molecule type" value="Genomic_DNA"/>
</dbReference>
<accession>A0A1I6DKV9</accession>
<sequence>MTQAEATGRTEALLTLAAIAYVDDSSQDAGKIGEAIEAELQKLPAAISEDWSLAFGPVIFPDTDSLLFVAENAATQELAVVLRGTAPDDKSRAVDYPAKQIDCTYCGMDGAKVSAGYMWAMTGMVGVESRGQSLGDFLKARADGSNALRIYVTGHSQGAGVAPLLLAWIIDQSAQWSPSTPPSIQCQAFAPLSTGNPAFATWIAQHADCILFINPLDIIPFMYADIQKAIDDGIPTTIPANDRKMFETIKEAADAAGQWEQVPNTVTLESRALPSSMSFENQKDGQHNVNSYLVLMGYPQTDVGAPSPFAS</sequence>
<evidence type="ECO:0000259" key="1">
    <source>
        <dbReference type="Pfam" id="PF01764"/>
    </source>
</evidence>
<dbReference type="Gene3D" id="3.40.50.1820">
    <property type="entry name" value="alpha/beta hydrolase"/>
    <property type="match status" value="1"/>
</dbReference>
<reference evidence="2 3" key="1">
    <citation type="submission" date="2016-10" db="EMBL/GenBank/DDBJ databases">
        <authorList>
            <person name="de Groot N.N."/>
        </authorList>
    </citation>
    <scope>NUCLEOTIDE SEQUENCE [LARGE SCALE GENOMIC DNA]</scope>
    <source>
        <strain evidence="3">KMM 9023,NRIC 0796,JCM 17311,KCTC 23692</strain>
    </source>
</reference>
<evidence type="ECO:0000313" key="2">
    <source>
        <dbReference type="EMBL" id="SFR06085.1"/>
    </source>
</evidence>
<dbReference type="STRING" id="871652.SAMN04515673_10445"/>
<dbReference type="SUPFAM" id="SSF53474">
    <property type="entry name" value="alpha/beta-Hydrolases"/>
    <property type="match status" value="1"/>
</dbReference>
<proteinExistence type="predicted"/>
<name>A0A1I6DKV9_9RHOB</name>
<gene>
    <name evidence="2" type="ORF">SAMN04515673_10445</name>
</gene>